<dbReference type="InterPro" id="IPR006634">
    <property type="entry name" value="TLC-dom"/>
</dbReference>
<feature type="signal peptide" evidence="10">
    <location>
        <begin position="1"/>
        <end position="22"/>
    </location>
</feature>
<feature type="chain" id="PRO_5001490730" description="TLC domain-containing protein" evidence="10">
    <location>
        <begin position="23"/>
        <end position="402"/>
    </location>
</feature>
<feature type="transmembrane region" description="Helical" evidence="9">
    <location>
        <begin position="98"/>
        <end position="119"/>
    </location>
</feature>
<dbReference type="EMBL" id="JARK01001459">
    <property type="protein sequence ID" value="EYB99320.1"/>
    <property type="molecule type" value="Genomic_DNA"/>
</dbReference>
<dbReference type="PANTHER" id="PTHR12560:SF0">
    <property type="entry name" value="LD18904P"/>
    <property type="match status" value="1"/>
</dbReference>
<dbReference type="OrthoDB" id="537032at2759"/>
<proteinExistence type="predicted"/>
<feature type="transmembrane region" description="Helical" evidence="9">
    <location>
        <begin position="69"/>
        <end position="86"/>
    </location>
</feature>
<keyword evidence="6 7" id="KW-0472">Membrane</keyword>
<accession>A0A016T9F6</accession>
<evidence type="ECO:0000256" key="8">
    <source>
        <dbReference type="SAM" id="MobiDB-lite"/>
    </source>
</evidence>
<name>A0A016T9F6_9BILA</name>
<keyword evidence="10" id="KW-0732">Signal</keyword>
<evidence type="ECO:0000256" key="2">
    <source>
        <dbReference type="ARBA" id="ARBA00004760"/>
    </source>
</evidence>
<dbReference type="STRING" id="53326.A0A016T9F6"/>
<feature type="compositionally biased region" description="Basic residues" evidence="8">
    <location>
        <begin position="363"/>
        <end position="374"/>
    </location>
</feature>
<dbReference type="GO" id="GO:0016020">
    <property type="term" value="C:membrane"/>
    <property type="evidence" value="ECO:0007669"/>
    <property type="project" value="UniProtKB-SubCell"/>
</dbReference>
<comment type="caution">
    <text evidence="12">The sequence shown here is derived from an EMBL/GenBank/DDBJ whole genome shotgun (WGS) entry which is preliminary data.</text>
</comment>
<feature type="transmembrane region" description="Helical" evidence="9">
    <location>
        <begin position="305"/>
        <end position="327"/>
    </location>
</feature>
<dbReference type="InterPro" id="IPR016439">
    <property type="entry name" value="Lag1/Lac1-like"/>
</dbReference>
<dbReference type="PANTHER" id="PTHR12560">
    <property type="entry name" value="LONGEVITY ASSURANCE FACTOR 1 LAG1"/>
    <property type="match status" value="1"/>
</dbReference>
<sequence>MKSLSFLIVACVFAFGLAPLQTDFRCSGVVSSTVGGAVVISAGMDVWRADRWLPRGVDWHQLPTNSSDLIYPIYFAVPLVVFRIFFESFIGVPLGFALGYYGNVSLLSAILDHLSGGFARQTRVKRILECFWRFSYYTFAFLYGCAVLWNKPWLWDVKQCWIGYPFHQVDDSVWWYYMIETSFYYSLLIASFFDVKRSDFWQLIIHHLVTIGLLSSSFTINFVRVGTLVLISHDVADILLEFGKLTRYDRNLKAVTNVCFVVFLTGWIITRLGYYPLVLVRSALFDAAGLIQPDYDLLDFTQVPYAPRVIIAMLFILLLLHIFWTVIIMKIVVKTVTEGEAGDLRSDSELSGDEEKTKLVKQNGKKVLVKRRASPKSSKCDESDSDAQPVQNGVKYRRPRRE</sequence>
<feature type="region of interest" description="Disordered" evidence="8">
    <location>
        <begin position="344"/>
        <end position="402"/>
    </location>
</feature>
<evidence type="ECO:0000256" key="4">
    <source>
        <dbReference type="ARBA" id="ARBA00022692"/>
    </source>
</evidence>
<evidence type="ECO:0000313" key="13">
    <source>
        <dbReference type="Proteomes" id="UP000024635"/>
    </source>
</evidence>
<feature type="transmembrane region" description="Helical" evidence="9">
    <location>
        <begin position="174"/>
        <end position="193"/>
    </location>
</feature>
<keyword evidence="4 7" id="KW-0812">Transmembrane</keyword>
<evidence type="ECO:0000256" key="7">
    <source>
        <dbReference type="PROSITE-ProRule" id="PRU00205"/>
    </source>
</evidence>
<comment type="pathway">
    <text evidence="3">Sphingolipid metabolism.</text>
</comment>
<dbReference type="AlphaFoldDB" id="A0A016T9F6"/>
<feature type="transmembrane region" description="Helical" evidence="9">
    <location>
        <begin position="30"/>
        <end position="48"/>
    </location>
</feature>
<dbReference type="UniPathway" id="UPA00222"/>
<gene>
    <name evidence="12" type="primary">Acey_s0123.g1142</name>
    <name evidence="12" type="synonym">Acey-hyl-1</name>
    <name evidence="12" type="ORF">Y032_0123g1142</name>
</gene>
<comment type="pathway">
    <text evidence="2">Lipid metabolism; sphingolipid metabolism.</text>
</comment>
<evidence type="ECO:0000256" key="3">
    <source>
        <dbReference type="ARBA" id="ARBA00004991"/>
    </source>
</evidence>
<feature type="domain" description="TLC" evidence="11">
    <location>
        <begin position="125"/>
        <end position="337"/>
    </location>
</feature>
<feature type="transmembrane region" description="Helical" evidence="9">
    <location>
        <begin position="131"/>
        <end position="149"/>
    </location>
</feature>
<dbReference type="GO" id="GO:0046513">
    <property type="term" value="P:ceramide biosynthetic process"/>
    <property type="evidence" value="ECO:0007669"/>
    <property type="project" value="InterPro"/>
</dbReference>
<reference evidence="13" key="1">
    <citation type="journal article" date="2015" name="Nat. Genet.">
        <title>The genome and transcriptome of the zoonotic hookworm Ancylostoma ceylanicum identify infection-specific gene families.</title>
        <authorList>
            <person name="Schwarz E.M."/>
            <person name="Hu Y."/>
            <person name="Antoshechkin I."/>
            <person name="Miller M.M."/>
            <person name="Sternberg P.W."/>
            <person name="Aroian R.V."/>
        </authorList>
    </citation>
    <scope>NUCLEOTIDE SEQUENCE</scope>
    <source>
        <strain evidence="13">HY135</strain>
    </source>
</reference>
<evidence type="ECO:0000256" key="6">
    <source>
        <dbReference type="ARBA" id="ARBA00023136"/>
    </source>
</evidence>
<evidence type="ECO:0000259" key="11">
    <source>
        <dbReference type="PROSITE" id="PS50922"/>
    </source>
</evidence>
<feature type="compositionally biased region" description="Basic and acidic residues" evidence="8">
    <location>
        <begin position="344"/>
        <end position="358"/>
    </location>
</feature>
<organism evidence="12 13">
    <name type="scientific">Ancylostoma ceylanicum</name>
    <dbReference type="NCBI Taxonomy" id="53326"/>
    <lineage>
        <taxon>Eukaryota</taxon>
        <taxon>Metazoa</taxon>
        <taxon>Ecdysozoa</taxon>
        <taxon>Nematoda</taxon>
        <taxon>Chromadorea</taxon>
        <taxon>Rhabditida</taxon>
        <taxon>Rhabditina</taxon>
        <taxon>Rhabditomorpha</taxon>
        <taxon>Strongyloidea</taxon>
        <taxon>Ancylostomatidae</taxon>
        <taxon>Ancylostomatinae</taxon>
        <taxon>Ancylostoma</taxon>
    </lineage>
</organism>
<dbReference type="Proteomes" id="UP000024635">
    <property type="component" value="Unassembled WGS sequence"/>
</dbReference>
<dbReference type="Pfam" id="PF03798">
    <property type="entry name" value="TRAM_LAG1_CLN8"/>
    <property type="match status" value="1"/>
</dbReference>
<evidence type="ECO:0000256" key="5">
    <source>
        <dbReference type="ARBA" id="ARBA00022989"/>
    </source>
</evidence>
<evidence type="ECO:0000313" key="12">
    <source>
        <dbReference type="EMBL" id="EYB99320.1"/>
    </source>
</evidence>
<evidence type="ECO:0000256" key="10">
    <source>
        <dbReference type="SAM" id="SignalP"/>
    </source>
</evidence>
<evidence type="ECO:0000256" key="9">
    <source>
        <dbReference type="SAM" id="Phobius"/>
    </source>
</evidence>
<dbReference type="PROSITE" id="PS50922">
    <property type="entry name" value="TLC"/>
    <property type="match status" value="1"/>
</dbReference>
<feature type="transmembrane region" description="Helical" evidence="9">
    <location>
        <begin position="200"/>
        <end position="219"/>
    </location>
</feature>
<keyword evidence="13" id="KW-1185">Reference proteome</keyword>
<dbReference type="GO" id="GO:0050291">
    <property type="term" value="F:sphingosine N-acyltransferase activity"/>
    <property type="evidence" value="ECO:0007669"/>
    <property type="project" value="InterPro"/>
</dbReference>
<protein>
    <recommendedName>
        <fullName evidence="11">TLC domain-containing protein</fullName>
    </recommendedName>
</protein>
<keyword evidence="5 9" id="KW-1133">Transmembrane helix</keyword>
<comment type="subcellular location">
    <subcellularLocation>
        <location evidence="1">Membrane</location>
        <topology evidence="1">Multi-pass membrane protein</topology>
    </subcellularLocation>
</comment>
<dbReference type="SMART" id="SM00724">
    <property type="entry name" value="TLC"/>
    <property type="match status" value="1"/>
</dbReference>
<feature type="transmembrane region" description="Helical" evidence="9">
    <location>
        <begin position="254"/>
        <end position="274"/>
    </location>
</feature>
<evidence type="ECO:0000256" key="1">
    <source>
        <dbReference type="ARBA" id="ARBA00004141"/>
    </source>
</evidence>